<feature type="non-terminal residue" evidence="1">
    <location>
        <position position="95"/>
    </location>
</feature>
<sequence length="95" mass="10821">DVVDPVWIRLFSFSGFNQLFSFPGTILSGRAAYEVYKHMDLLKSKSYNLTKAAAIRMVSFSFLFAFINFLACISSFIAIIKGYPFEKEPNSLDFI</sequence>
<keyword evidence="2" id="KW-1185">Reference proteome</keyword>
<dbReference type="Proteomes" id="UP000789920">
    <property type="component" value="Unassembled WGS sequence"/>
</dbReference>
<protein>
    <submittedName>
        <fullName evidence="1">14617_t:CDS:1</fullName>
    </submittedName>
</protein>
<organism evidence="1 2">
    <name type="scientific">Racocetra persica</name>
    <dbReference type="NCBI Taxonomy" id="160502"/>
    <lineage>
        <taxon>Eukaryota</taxon>
        <taxon>Fungi</taxon>
        <taxon>Fungi incertae sedis</taxon>
        <taxon>Mucoromycota</taxon>
        <taxon>Glomeromycotina</taxon>
        <taxon>Glomeromycetes</taxon>
        <taxon>Diversisporales</taxon>
        <taxon>Gigasporaceae</taxon>
        <taxon>Racocetra</taxon>
    </lineage>
</organism>
<proteinExistence type="predicted"/>
<feature type="non-terminal residue" evidence="1">
    <location>
        <position position="1"/>
    </location>
</feature>
<gene>
    <name evidence="1" type="ORF">RPERSI_LOCUS27676</name>
</gene>
<accession>A0ACA9S716</accession>
<comment type="caution">
    <text evidence="1">The sequence shown here is derived from an EMBL/GenBank/DDBJ whole genome shotgun (WGS) entry which is preliminary data.</text>
</comment>
<name>A0ACA9S716_9GLOM</name>
<evidence type="ECO:0000313" key="1">
    <source>
        <dbReference type="EMBL" id="CAG8830054.1"/>
    </source>
</evidence>
<reference evidence="1" key="1">
    <citation type="submission" date="2021-06" db="EMBL/GenBank/DDBJ databases">
        <authorList>
            <person name="Kallberg Y."/>
            <person name="Tangrot J."/>
            <person name="Rosling A."/>
        </authorList>
    </citation>
    <scope>NUCLEOTIDE SEQUENCE</scope>
    <source>
        <strain evidence="1">MA461A</strain>
    </source>
</reference>
<evidence type="ECO:0000313" key="2">
    <source>
        <dbReference type="Proteomes" id="UP000789920"/>
    </source>
</evidence>
<dbReference type="EMBL" id="CAJVQC010098420">
    <property type="protein sequence ID" value="CAG8830054.1"/>
    <property type="molecule type" value="Genomic_DNA"/>
</dbReference>